<evidence type="ECO:0000256" key="3">
    <source>
        <dbReference type="SAM" id="MobiDB-lite"/>
    </source>
</evidence>
<dbReference type="RefSeq" id="WP_083260935.1">
    <property type="nucleotide sequence ID" value="NZ_CP014143.1"/>
</dbReference>
<keyword evidence="5" id="KW-0378">Hydrolase</keyword>
<dbReference type="EMBL" id="CP014143">
    <property type="protein sequence ID" value="AOS97602.1"/>
    <property type="molecule type" value="Genomic_DNA"/>
</dbReference>
<evidence type="ECO:0000313" key="6">
    <source>
        <dbReference type="Proteomes" id="UP000095672"/>
    </source>
</evidence>
<dbReference type="AlphaFoldDB" id="A0A1C9W8Y9"/>
<dbReference type="GO" id="GO:0005509">
    <property type="term" value="F:calcium ion binding"/>
    <property type="evidence" value="ECO:0007669"/>
    <property type="project" value="InterPro"/>
</dbReference>
<keyword evidence="5" id="KW-0326">Glycosidase</keyword>
<dbReference type="InterPro" id="IPR003367">
    <property type="entry name" value="Thrombospondin_3-like_rpt"/>
</dbReference>
<dbReference type="GO" id="GO:0007155">
    <property type="term" value="P:cell adhesion"/>
    <property type="evidence" value="ECO:0007669"/>
    <property type="project" value="InterPro"/>
</dbReference>
<organism evidence="5 6">
    <name type="scientific">Microbulbifer aggregans</name>
    <dbReference type="NCBI Taxonomy" id="1769779"/>
    <lineage>
        <taxon>Bacteria</taxon>
        <taxon>Pseudomonadati</taxon>
        <taxon>Pseudomonadota</taxon>
        <taxon>Gammaproteobacteria</taxon>
        <taxon>Cellvibrionales</taxon>
        <taxon>Microbulbiferaceae</taxon>
        <taxon>Microbulbifer</taxon>
    </lineage>
</organism>
<dbReference type="GO" id="GO:0033953">
    <property type="term" value="F:alpha-agarase activity"/>
    <property type="evidence" value="ECO:0007669"/>
    <property type="project" value="UniProtKB-EC"/>
</dbReference>
<gene>
    <name evidence="5" type="ORF">AUP74_02187</name>
</gene>
<dbReference type="SUPFAM" id="SSF51261">
    <property type="entry name" value="Duplicated hybrid motif"/>
    <property type="match status" value="1"/>
</dbReference>
<accession>A0A1C9W8Y9</accession>
<sequence length="888" mass="98516">MKILKVVGFSVLLFCIVSCTSKIFYIEQLEANVDSGDAGQSWKHLRQAISVNNAYGRNSRNIDLLEQYLRNHPESEYVPFVNIEKARQLSLNGSSQEAASLLEGVIREDFVSLDLKHKSLVYERLYELNKAQNERALDILERYTIDRPIQEWDAAFLLDVNEFALKNANLSLSEKVSLVLRERSEDFVGVHDIDLNSYLELTAAITADMRANRRPAWISASLEELYEKIELAIEKKDLSALNNLLAPVGGRFFVRGSEVPEYRGKIIDYLQSNIPDSVSIERPENLTLASNNGNLHSIVLAGWEGLNSLSRLELIVRKNPLGWSWHDVGLSIDSSYANASNQVASGLGLDLDSGMKICDRNSCQGVCVTDPELPDSEFCLSDTESDAINYFLGDDHGIKAPWKNGRSYASGDELTYISVRCGNGFHGNYYGEDTHLGSDYYAIDFNRVGAQAEAVSILPGRVTDVNFSNGQVWIEHWDTHGNRLDIRSTYAHMNPIHVSDNDWVSQGQPLGKISDKGKAFGKHLHFEVERQDSGGNWVSVMPKKIEGVSRTRVNNSSKCITSTNVLTISDSDGDGVFAPMDNCPDISNADQKDSDNNLVGDVCDDSDNDGVAYYWDNCPRVSNPNQGDRDADDIGDACDSDDDNDGVADVKRVCDFVGNPSFRFPENCEYHPLDNCPLHPNGDQIDSDGDSFGDACDNCALIAQNDQEDSDGDGVGDACDLCVGKFDGGDLDNDGTPDGCDPDIDGDGLANDEDGCPYDKDRTDPLDCLRPFESYAIEVIPVIPNLDVDLPPICPIDACPIKPPFEFVREIQFEKGVFDFNFTLKGRDGKHLNYEEINKDGRLVIRFMQSTIESPVLSMEKGVNNKLPRYFQVKNIDQSLIPTLGRKD</sequence>
<dbReference type="InterPro" id="IPR011055">
    <property type="entry name" value="Dup_hybrid_motif"/>
</dbReference>
<dbReference type="Gene3D" id="2.70.70.10">
    <property type="entry name" value="Glucose Permease (Domain IIA)"/>
    <property type="match status" value="1"/>
</dbReference>
<dbReference type="STRING" id="1769779.AUP74_02187"/>
<dbReference type="CDD" id="cd12797">
    <property type="entry name" value="M23_peptidase"/>
    <property type="match status" value="1"/>
</dbReference>
<dbReference type="Pfam" id="PF01551">
    <property type="entry name" value="Peptidase_M23"/>
    <property type="match status" value="1"/>
</dbReference>
<protein>
    <submittedName>
        <fullName evidence="5">Alpha-agarase</fullName>
        <ecNumber evidence="5">3.2.1.158</ecNumber>
    </submittedName>
</protein>
<name>A0A1C9W8Y9_9GAMM</name>
<keyword evidence="6" id="KW-1185">Reference proteome</keyword>
<dbReference type="OrthoDB" id="9805070at2"/>
<dbReference type="PANTHER" id="PTHR10199">
    <property type="entry name" value="THROMBOSPONDIN"/>
    <property type="match status" value="1"/>
</dbReference>
<evidence type="ECO:0000256" key="1">
    <source>
        <dbReference type="ARBA" id="ARBA00022729"/>
    </source>
</evidence>
<evidence type="ECO:0000313" key="5">
    <source>
        <dbReference type="EMBL" id="AOS97602.1"/>
    </source>
</evidence>
<evidence type="ECO:0000256" key="2">
    <source>
        <dbReference type="ARBA" id="ARBA00022837"/>
    </source>
</evidence>
<keyword evidence="1" id="KW-0732">Signal</keyword>
<feature type="region of interest" description="Disordered" evidence="3">
    <location>
        <begin position="623"/>
        <end position="642"/>
    </location>
</feature>
<evidence type="ECO:0000259" key="4">
    <source>
        <dbReference type="Pfam" id="PF01551"/>
    </source>
</evidence>
<dbReference type="Pfam" id="PF02412">
    <property type="entry name" value="TSP_3"/>
    <property type="match status" value="4"/>
</dbReference>
<dbReference type="InterPro" id="IPR016047">
    <property type="entry name" value="M23ase_b-sheet_dom"/>
</dbReference>
<dbReference type="KEGG" id="micc:AUP74_02187"/>
<proteinExistence type="predicted"/>
<feature type="domain" description="M23ase beta-sheet core" evidence="4">
    <location>
        <begin position="449"/>
        <end position="532"/>
    </location>
</feature>
<dbReference type="Gene3D" id="4.10.1080.10">
    <property type="entry name" value="TSP type-3 repeat"/>
    <property type="match status" value="2"/>
</dbReference>
<dbReference type="Proteomes" id="UP000095672">
    <property type="component" value="Chromosome"/>
</dbReference>
<dbReference type="EC" id="3.2.1.158" evidence="5"/>
<dbReference type="PATRIC" id="fig|1769779.3.peg.2186"/>
<feature type="compositionally biased region" description="Acidic residues" evidence="3">
    <location>
        <begin position="630"/>
        <end position="642"/>
    </location>
</feature>
<dbReference type="InterPro" id="IPR028974">
    <property type="entry name" value="TSP_type-3_rpt"/>
</dbReference>
<dbReference type="SUPFAM" id="SSF103647">
    <property type="entry name" value="TSP type-3 repeat"/>
    <property type="match status" value="2"/>
</dbReference>
<keyword evidence="2" id="KW-0106">Calcium</keyword>
<reference evidence="6" key="1">
    <citation type="submission" date="2016-01" db="EMBL/GenBank/DDBJ databases">
        <title>Complete genome sequence of Microbulbifer sp. CCB-MM1, a halophile isolated from Matang Mangrove Forest, Perak.</title>
        <authorList>
            <person name="Moh T.H."/>
            <person name="Dinesh B."/>
            <person name="Lau N.-S."/>
            <person name="Go F."/>
            <person name="Alexander Chong S.-C."/>
        </authorList>
    </citation>
    <scope>NUCLEOTIDE SEQUENCE [LARGE SCALE GENOMIC DNA]</scope>
    <source>
        <strain evidence="6">CCB-MM1</strain>
    </source>
</reference>